<evidence type="ECO:0000256" key="1">
    <source>
        <dbReference type="SAM" id="MobiDB-lite"/>
    </source>
</evidence>
<evidence type="ECO:0000313" key="3">
    <source>
        <dbReference type="Proteomes" id="UP001432146"/>
    </source>
</evidence>
<dbReference type="EMBL" id="JAWNGG020000088">
    <property type="protein sequence ID" value="KAK9302892.1"/>
    <property type="molecule type" value="Genomic_DNA"/>
</dbReference>
<comment type="caution">
    <text evidence="2">The sequence shown here is derived from an EMBL/GenBank/DDBJ whole genome shotgun (WGS) entry which is preliminary data.</text>
</comment>
<reference evidence="2 3" key="1">
    <citation type="submission" date="2024-05" db="EMBL/GenBank/DDBJ databases">
        <title>The nuclear and mitochondrial genome assemblies of Tetragonisca angustula (Apidae: Meliponini), a tiny yet remarkable pollinator in the Neotropics.</title>
        <authorList>
            <person name="Ferrari R."/>
            <person name="Ricardo P.C."/>
            <person name="Dias F.C."/>
            <person name="Araujo N.S."/>
            <person name="Soares D.O."/>
            <person name="Zhou Q.-S."/>
            <person name="Zhu C.-D."/>
            <person name="Coutinho L."/>
            <person name="Airas M.C."/>
            <person name="Batista T.M."/>
        </authorList>
    </citation>
    <scope>NUCLEOTIDE SEQUENCE [LARGE SCALE GENOMIC DNA]</scope>
    <source>
        <strain evidence="2">ASF017062</strain>
        <tissue evidence="2">Abdomen</tissue>
    </source>
</reference>
<name>A0AAW1A146_9HYME</name>
<organism evidence="2 3">
    <name type="scientific">Tetragonisca angustula</name>
    <dbReference type="NCBI Taxonomy" id="166442"/>
    <lineage>
        <taxon>Eukaryota</taxon>
        <taxon>Metazoa</taxon>
        <taxon>Ecdysozoa</taxon>
        <taxon>Arthropoda</taxon>
        <taxon>Hexapoda</taxon>
        <taxon>Insecta</taxon>
        <taxon>Pterygota</taxon>
        <taxon>Neoptera</taxon>
        <taxon>Endopterygota</taxon>
        <taxon>Hymenoptera</taxon>
        <taxon>Apocrita</taxon>
        <taxon>Aculeata</taxon>
        <taxon>Apoidea</taxon>
        <taxon>Anthophila</taxon>
        <taxon>Apidae</taxon>
        <taxon>Tetragonisca</taxon>
    </lineage>
</organism>
<gene>
    <name evidence="2" type="ORF">QLX08_005288</name>
</gene>
<feature type="region of interest" description="Disordered" evidence="1">
    <location>
        <begin position="42"/>
        <end position="61"/>
    </location>
</feature>
<sequence>MEAGDTSIGVEHGQCFIRALSVHNIAQLAHAGAFSVLLKGPSSSLRATNPPPRPDRHRHHDQTIGIDRPIGRYVAALYAGHNAPLYAAPLTAKISLASFHSPRVHGLAPAHLGTGIVPGSPDRRVSIRQRHACYTNFVEPSEHRAKGMEVRVVFDRR</sequence>
<protein>
    <submittedName>
        <fullName evidence="2">Uncharacterized protein</fullName>
    </submittedName>
</protein>
<dbReference type="Proteomes" id="UP001432146">
    <property type="component" value="Unassembled WGS sequence"/>
</dbReference>
<dbReference type="AlphaFoldDB" id="A0AAW1A146"/>
<accession>A0AAW1A146</accession>
<proteinExistence type="predicted"/>
<evidence type="ECO:0000313" key="2">
    <source>
        <dbReference type="EMBL" id="KAK9302892.1"/>
    </source>
</evidence>
<keyword evidence="3" id="KW-1185">Reference proteome</keyword>